<sequence length="256" mass="29713">MDLPPDDLLADILGRLPPCSLAASRCVRKSWRAIIDARRLLRADLLPLRLEGFFLMEDVAALTPTRHFFSRPSTGRKISSRLDYLNNDDYYFHNCLWISDHCNGLLLFEEFVVNPATRQVVFLPTFPEPCGELEEFYPNYFLAYDPMVSPHYEVVLIPLVPCVEETINFKEESEWPPSPFATQVFSSRKWRWEERSFVREGKAAGTIADMHIKDYHEDAHLRHAVYLRGALYLQCPNDAVMRQFVISVPETHFVSE</sequence>
<evidence type="ECO:0000259" key="1">
    <source>
        <dbReference type="Pfam" id="PF00646"/>
    </source>
</evidence>
<reference evidence="2" key="1">
    <citation type="journal article" date="2018" name="DNA Res.">
        <title>Multiple hybrid de novo genome assembly of finger millet, an orphan allotetraploid crop.</title>
        <authorList>
            <person name="Hatakeyama M."/>
            <person name="Aluri S."/>
            <person name="Balachadran M.T."/>
            <person name="Sivarajan S.R."/>
            <person name="Patrignani A."/>
            <person name="Gruter S."/>
            <person name="Poveda L."/>
            <person name="Shimizu-Inatsugi R."/>
            <person name="Baeten J."/>
            <person name="Francoijs K.J."/>
            <person name="Nataraja K.N."/>
            <person name="Reddy Y.A.N."/>
            <person name="Phadnis S."/>
            <person name="Ravikumar R.L."/>
            <person name="Schlapbach R."/>
            <person name="Sreeman S.M."/>
            <person name="Shimizu K.K."/>
        </authorList>
    </citation>
    <scope>NUCLEOTIDE SEQUENCE</scope>
</reference>
<name>A0AAV5BV76_ELECO</name>
<gene>
    <name evidence="2" type="primary">ga06064</name>
    <name evidence="2" type="ORF">PR202_ga06064</name>
</gene>
<keyword evidence="3" id="KW-1185">Reference proteome</keyword>
<proteinExistence type="predicted"/>
<comment type="caution">
    <text evidence="2">The sequence shown here is derived from an EMBL/GenBank/DDBJ whole genome shotgun (WGS) entry which is preliminary data.</text>
</comment>
<dbReference type="PANTHER" id="PTHR34591:SF23">
    <property type="entry name" value="F-BOX DOMAIN-CONTAINING PROTEIN"/>
    <property type="match status" value="1"/>
</dbReference>
<reference evidence="2" key="2">
    <citation type="submission" date="2021-12" db="EMBL/GenBank/DDBJ databases">
        <title>Resequencing data analysis of finger millet.</title>
        <authorList>
            <person name="Hatakeyama M."/>
            <person name="Aluri S."/>
            <person name="Balachadran M.T."/>
            <person name="Sivarajan S.R."/>
            <person name="Poveda L."/>
            <person name="Shimizu-Inatsugi R."/>
            <person name="Schlapbach R."/>
            <person name="Sreeman S.M."/>
            <person name="Shimizu K.K."/>
        </authorList>
    </citation>
    <scope>NUCLEOTIDE SEQUENCE</scope>
</reference>
<protein>
    <recommendedName>
        <fullName evidence="1">F-box domain-containing protein</fullName>
    </recommendedName>
</protein>
<dbReference type="InterPro" id="IPR001810">
    <property type="entry name" value="F-box_dom"/>
</dbReference>
<dbReference type="AlphaFoldDB" id="A0AAV5BV76"/>
<dbReference type="InterPro" id="IPR036047">
    <property type="entry name" value="F-box-like_dom_sf"/>
</dbReference>
<dbReference type="SUPFAM" id="SSF81383">
    <property type="entry name" value="F-box domain"/>
    <property type="match status" value="1"/>
</dbReference>
<dbReference type="EMBL" id="BQKI01000002">
    <property type="protein sequence ID" value="GJM89842.1"/>
    <property type="molecule type" value="Genomic_DNA"/>
</dbReference>
<organism evidence="2 3">
    <name type="scientific">Eleusine coracana subsp. coracana</name>
    <dbReference type="NCBI Taxonomy" id="191504"/>
    <lineage>
        <taxon>Eukaryota</taxon>
        <taxon>Viridiplantae</taxon>
        <taxon>Streptophyta</taxon>
        <taxon>Embryophyta</taxon>
        <taxon>Tracheophyta</taxon>
        <taxon>Spermatophyta</taxon>
        <taxon>Magnoliopsida</taxon>
        <taxon>Liliopsida</taxon>
        <taxon>Poales</taxon>
        <taxon>Poaceae</taxon>
        <taxon>PACMAD clade</taxon>
        <taxon>Chloridoideae</taxon>
        <taxon>Cynodonteae</taxon>
        <taxon>Eleusininae</taxon>
        <taxon>Eleusine</taxon>
    </lineage>
</organism>
<feature type="domain" description="F-box" evidence="1">
    <location>
        <begin position="5"/>
        <end position="41"/>
    </location>
</feature>
<dbReference type="Pfam" id="PF00646">
    <property type="entry name" value="F-box"/>
    <property type="match status" value="1"/>
</dbReference>
<evidence type="ECO:0000313" key="3">
    <source>
        <dbReference type="Proteomes" id="UP001054889"/>
    </source>
</evidence>
<evidence type="ECO:0000313" key="2">
    <source>
        <dbReference type="EMBL" id="GJM89842.1"/>
    </source>
</evidence>
<dbReference type="PANTHER" id="PTHR34591">
    <property type="entry name" value="OS03G0653100 PROTEIN-RELATED"/>
    <property type="match status" value="1"/>
</dbReference>
<accession>A0AAV5BV76</accession>
<dbReference type="Proteomes" id="UP001054889">
    <property type="component" value="Unassembled WGS sequence"/>
</dbReference>